<dbReference type="PIRSF" id="PIRSF028754">
    <property type="entry name" value="UCP028754"/>
    <property type="match status" value="1"/>
</dbReference>
<evidence type="ECO:0000313" key="1">
    <source>
        <dbReference type="EMBL" id="CCH87517.1"/>
    </source>
</evidence>
<name>I4EVV4_MODI5</name>
<dbReference type="OrthoDB" id="3733464at2"/>
<sequence length="337" mass="36176">MPGAGCGFTGEKTLIPWEDRAVPQRPEDLVEVLPDAEPLLAREAAVSSPEERAGLVLVHDLAGEFDAAHAGALAGAHLLDALPATLIARFDVDALVDYRGHRPRMVFSGDRYESVVAPEIGLWALEDDGGTPFLLLHGAEPDFAWERFIAAVQQLVDRLGVTSVVALHAIPMPVPHTRPVTVTAHATRRQLIESYPVYWGEMRIPGSVGALLELRLGEAGVDALGVAAHVPHYLAQATYPAASLTLLEHLETLTGLHVPTETLREAAEANRTEVDEQIGRSSENTAVVAALEEQFDSFTAARDDTGLLGFGGEMPSGEELGAQIEQFLAEQDGDRPE</sequence>
<dbReference type="InterPro" id="IPR008492">
    <property type="entry name" value="Rv2714-like"/>
</dbReference>
<keyword evidence="2" id="KW-1185">Reference proteome</keyword>
<evidence type="ECO:0000313" key="2">
    <source>
        <dbReference type="Proteomes" id="UP000006461"/>
    </source>
</evidence>
<dbReference type="HOGENOM" id="CLU_055821_0_0_11"/>
<dbReference type="Proteomes" id="UP000006461">
    <property type="component" value="Chromosome"/>
</dbReference>
<dbReference type="InterPro" id="IPR019151">
    <property type="entry name" value="Proteasome_assmbl_chaperone_2"/>
</dbReference>
<accession>I4EVV4</accession>
<dbReference type="Pfam" id="PF09754">
    <property type="entry name" value="PAC2"/>
    <property type="match status" value="1"/>
</dbReference>
<dbReference type="SUPFAM" id="SSF159659">
    <property type="entry name" value="Cgl1923-like"/>
    <property type="match status" value="1"/>
</dbReference>
<dbReference type="InterPro" id="IPR038389">
    <property type="entry name" value="PSMG2_sf"/>
</dbReference>
<dbReference type="eggNOG" id="COG1938">
    <property type="taxonomic scope" value="Bacteria"/>
</dbReference>
<dbReference type="Gene3D" id="3.40.50.10900">
    <property type="entry name" value="PAC-like subunit"/>
    <property type="match status" value="1"/>
</dbReference>
<reference evidence="1 2" key="1">
    <citation type="journal article" date="2012" name="J. Bacteriol.">
        <title>Genome Sequence of Radiation-Resistant Modestobacter marinus Strain BC501, a Representative Actinobacterium That Thrives on Calcareous Stone Surfaces.</title>
        <authorList>
            <person name="Normand P."/>
            <person name="Gury J."/>
            <person name="Pujic P."/>
            <person name="Chouaia B."/>
            <person name="Crotti E."/>
            <person name="Brusetti L."/>
            <person name="Daffonchio D."/>
            <person name="Vacherie B."/>
            <person name="Barbe V."/>
            <person name="Medigue C."/>
            <person name="Calteau A."/>
            <person name="Ghodhbane-Gtari F."/>
            <person name="Essoussi I."/>
            <person name="Nouioui I."/>
            <person name="Abbassi-Ghozzi I."/>
            <person name="Gtari M."/>
        </authorList>
    </citation>
    <scope>NUCLEOTIDE SEQUENCE [LARGE SCALE GENOMIC DNA]</scope>
    <source>
        <strain evidence="2">BC 501</strain>
    </source>
</reference>
<dbReference type="Gene3D" id="1.10.287.100">
    <property type="match status" value="1"/>
</dbReference>
<dbReference type="EMBL" id="FO203431">
    <property type="protein sequence ID" value="CCH87517.1"/>
    <property type="molecule type" value="Genomic_DNA"/>
</dbReference>
<protein>
    <submittedName>
        <fullName evidence="1">ATP-grasp superfamily enzyme</fullName>
    </submittedName>
</protein>
<organism evidence="1 2">
    <name type="scientific">Modestobacter italicus (strain DSM 44449 / CECT 9708 / BC 501)</name>
    <dbReference type="NCBI Taxonomy" id="2732864"/>
    <lineage>
        <taxon>Bacteria</taxon>
        <taxon>Bacillati</taxon>
        <taxon>Actinomycetota</taxon>
        <taxon>Actinomycetes</taxon>
        <taxon>Geodermatophilales</taxon>
        <taxon>Geodermatophilaceae</taxon>
        <taxon>Modestobacter</taxon>
    </lineage>
</organism>
<dbReference type="OMA" id="MGVPHTR"/>
<dbReference type="STRING" id="477641.MODMU_2082"/>
<gene>
    <name evidence="1" type="ordered locus">MODMU_2082</name>
</gene>
<proteinExistence type="predicted"/>
<dbReference type="KEGG" id="mmar:MODMU_2082"/>
<dbReference type="AlphaFoldDB" id="I4EVV4"/>